<dbReference type="GO" id="GO:0016020">
    <property type="term" value="C:membrane"/>
    <property type="evidence" value="ECO:0007669"/>
    <property type="project" value="UniProtKB-SubCell"/>
</dbReference>
<dbReference type="InterPro" id="IPR011701">
    <property type="entry name" value="MFS"/>
</dbReference>
<keyword evidence="2 6" id="KW-0812">Transmembrane</keyword>
<evidence type="ECO:0000256" key="5">
    <source>
        <dbReference type="SAM" id="MobiDB-lite"/>
    </source>
</evidence>
<dbReference type="InterPro" id="IPR020846">
    <property type="entry name" value="MFS_dom"/>
</dbReference>
<comment type="subcellular location">
    <subcellularLocation>
        <location evidence="1">Membrane</location>
        <topology evidence="1">Multi-pass membrane protein</topology>
    </subcellularLocation>
</comment>
<dbReference type="Proteomes" id="UP000694845">
    <property type="component" value="Unplaced"/>
</dbReference>
<feature type="region of interest" description="Disordered" evidence="5">
    <location>
        <begin position="322"/>
        <end position="343"/>
    </location>
</feature>
<sequence length="599" mass="65625">MQLDEALRYLGNFGRYQTLVYVLYCLVGCVFSACQMMAMVFIADKPAGYRCTAPLAAGDAGDVINGSYFANVSANRVQDGINSSVGFSDVAECFVNSSETGDSTACTEWEYYFEYGEKTAVSDFDLVCDRAVLGSTAQSIFFGGVLVGSLVCGALSDILGRKTVLVGAMFLEGVFGICIAFAPSYTVFVALWFFVGAMEQGLNLTGFVYVMELFTPEKRTLAGCLTGVAWGVGVVLITPYAYLLRDWRHMEIAVSATFLVVAPLSLWIVSESVRWLVSKGRTDAAEKVLHRIARLNNIKAPERFLKDNDVVLLEAGEPRVKHAPSDVNENTDDDDTEPNDKGVGTEVKIDTEMRAWKSADKFRLTEWRKTPLLFRNAFIMCFSWLVSSMVYYGMSLNSSNLAGDKYLNFFLIGLVEVPGYLVLYFLIEWWGRRPSLSMSHFIAGISSIICACLPPTTEEGADFTPAILAFALIGKFFITISFAVDYVYGSEIFPTSIRNMGVGVSSFSARIGGMLAPFVVYLADVSPYIPLNVFGIASVLAAALVLLLPETAKKPLPETVADGEWLARSAVPPRLPRCLQLGRQQRFDTNGYEAAKSTA</sequence>
<dbReference type="RefSeq" id="XP_022108294.1">
    <property type="nucleotide sequence ID" value="XM_022252602.1"/>
</dbReference>
<evidence type="ECO:0000256" key="4">
    <source>
        <dbReference type="ARBA" id="ARBA00023136"/>
    </source>
</evidence>
<reference evidence="9" key="1">
    <citation type="submission" date="2025-08" db="UniProtKB">
        <authorList>
            <consortium name="RefSeq"/>
        </authorList>
    </citation>
    <scope>IDENTIFICATION</scope>
</reference>
<dbReference type="Pfam" id="PF07690">
    <property type="entry name" value="MFS_1"/>
    <property type="match status" value="1"/>
</dbReference>
<accession>A0A8B7ZSA6</accession>
<dbReference type="KEGG" id="aplc:110988781"/>
<protein>
    <submittedName>
        <fullName evidence="9">Organic cation transporter protein-like</fullName>
    </submittedName>
</protein>
<organism evidence="8 9">
    <name type="scientific">Acanthaster planci</name>
    <name type="common">Crown-of-thorns starfish</name>
    <dbReference type="NCBI Taxonomy" id="133434"/>
    <lineage>
        <taxon>Eukaryota</taxon>
        <taxon>Metazoa</taxon>
        <taxon>Echinodermata</taxon>
        <taxon>Eleutherozoa</taxon>
        <taxon>Asterozoa</taxon>
        <taxon>Asteroidea</taxon>
        <taxon>Valvatacea</taxon>
        <taxon>Valvatida</taxon>
        <taxon>Acanthasteridae</taxon>
        <taxon>Acanthaster</taxon>
    </lineage>
</organism>
<dbReference type="PANTHER" id="PTHR24064">
    <property type="entry name" value="SOLUTE CARRIER FAMILY 22 MEMBER"/>
    <property type="match status" value="1"/>
</dbReference>
<evidence type="ECO:0000313" key="9">
    <source>
        <dbReference type="RefSeq" id="XP_022108294.1"/>
    </source>
</evidence>
<dbReference type="GO" id="GO:0022857">
    <property type="term" value="F:transmembrane transporter activity"/>
    <property type="evidence" value="ECO:0007669"/>
    <property type="project" value="InterPro"/>
</dbReference>
<evidence type="ECO:0000313" key="8">
    <source>
        <dbReference type="Proteomes" id="UP000694845"/>
    </source>
</evidence>
<keyword evidence="3 6" id="KW-1133">Transmembrane helix</keyword>
<keyword evidence="8" id="KW-1185">Reference proteome</keyword>
<feature type="transmembrane region" description="Helical" evidence="6">
    <location>
        <begin position="439"/>
        <end position="457"/>
    </location>
</feature>
<evidence type="ECO:0000256" key="3">
    <source>
        <dbReference type="ARBA" id="ARBA00022989"/>
    </source>
</evidence>
<feature type="transmembrane region" description="Helical" evidence="6">
    <location>
        <begin position="529"/>
        <end position="548"/>
    </location>
</feature>
<dbReference type="AlphaFoldDB" id="A0A8B7ZSA6"/>
<feature type="transmembrane region" description="Helical" evidence="6">
    <location>
        <begin position="139"/>
        <end position="156"/>
    </location>
</feature>
<evidence type="ECO:0000259" key="7">
    <source>
        <dbReference type="PROSITE" id="PS50850"/>
    </source>
</evidence>
<dbReference type="Gene3D" id="1.20.1250.20">
    <property type="entry name" value="MFS general substrate transporter like domains"/>
    <property type="match status" value="1"/>
</dbReference>
<gene>
    <name evidence="9" type="primary">LOC110988781</name>
</gene>
<dbReference type="GeneID" id="110988781"/>
<feature type="transmembrane region" description="Helical" evidence="6">
    <location>
        <begin position="500"/>
        <end position="523"/>
    </location>
</feature>
<evidence type="ECO:0000256" key="6">
    <source>
        <dbReference type="SAM" id="Phobius"/>
    </source>
</evidence>
<dbReference type="PROSITE" id="PS50850">
    <property type="entry name" value="MFS"/>
    <property type="match status" value="1"/>
</dbReference>
<evidence type="ECO:0000256" key="2">
    <source>
        <dbReference type="ARBA" id="ARBA00022692"/>
    </source>
</evidence>
<dbReference type="InterPro" id="IPR036259">
    <property type="entry name" value="MFS_trans_sf"/>
</dbReference>
<feature type="transmembrane region" description="Helical" evidence="6">
    <location>
        <begin position="406"/>
        <end position="427"/>
    </location>
</feature>
<feature type="transmembrane region" description="Helical" evidence="6">
    <location>
        <begin position="463"/>
        <end position="488"/>
    </location>
</feature>
<proteinExistence type="predicted"/>
<keyword evidence="4 6" id="KW-0472">Membrane</keyword>
<evidence type="ECO:0000256" key="1">
    <source>
        <dbReference type="ARBA" id="ARBA00004141"/>
    </source>
</evidence>
<dbReference type="CDD" id="cd17317">
    <property type="entry name" value="MFS_SLC22"/>
    <property type="match status" value="1"/>
</dbReference>
<feature type="transmembrane region" description="Helical" evidence="6">
    <location>
        <begin position="21"/>
        <end position="43"/>
    </location>
</feature>
<dbReference type="SUPFAM" id="SSF103473">
    <property type="entry name" value="MFS general substrate transporter"/>
    <property type="match status" value="1"/>
</dbReference>
<name>A0A8B7ZSA6_ACAPL</name>
<feature type="transmembrane region" description="Helical" evidence="6">
    <location>
        <begin position="249"/>
        <end position="269"/>
    </location>
</feature>
<feature type="domain" description="Major facilitator superfamily (MFS) profile" evidence="7">
    <location>
        <begin position="68"/>
        <end position="553"/>
    </location>
</feature>
<dbReference type="OMA" id="NFGRYQT"/>
<feature type="transmembrane region" description="Helical" evidence="6">
    <location>
        <begin position="222"/>
        <end position="243"/>
    </location>
</feature>
<dbReference type="OrthoDB" id="10021984at2759"/>
<feature type="transmembrane region" description="Helical" evidence="6">
    <location>
        <begin position="372"/>
        <end position="394"/>
    </location>
</feature>